<dbReference type="PROSITE" id="PS50011">
    <property type="entry name" value="PROTEIN_KINASE_DOM"/>
    <property type="match status" value="1"/>
</dbReference>
<evidence type="ECO:0000313" key="9">
    <source>
        <dbReference type="Proteomes" id="UP000247702"/>
    </source>
</evidence>
<dbReference type="InterPro" id="IPR051681">
    <property type="entry name" value="Ser/Thr_Kinases-Pseudokinases"/>
</dbReference>
<evidence type="ECO:0000259" key="6">
    <source>
        <dbReference type="PROSITE" id="PS50011"/>
    </source>
</evidence>
<dbReference type="EMBL" id="BEXD01002768">
    <property type="protein sequence ID" value="GBB99331.1"/>
    <property type="molecule type" value="Genomic_DNA"/>
</dbReference>
<dbReference type="PANTHER" id="PTHR44329">
    <property type="entry name" value="SERINE/THREONINE-PROTEIN KINASE TNNI3K-RELATED"/>
    <property type="match status" value="1"/>
</dbReference>
<keyword evidence="1" id="KW-0808">Transferase</keyword>
<organism evidence="7 9">
    <name type="scientific">Rhizophagus clarus</name>
    <dbReference type="NCBI Taxonomy" id="94130"/>
    <lineage>
        <taxon>Eukaryota</taxon>
        <taxon>Fungi</taxon>
        <taxon>Fungi incertae sedis</taxon>
        <taxon>Mucoromycota</taxon>
        <taxon>Glomeromycotina</taxon>
        <taxon>Glomeromycetes</taxon>
        <taxon>Glomerales</taxon>
        <taxon>Glomeraceae</taxon>
        <taxon>Rhizophagus</taxon>
    </lineage>
</organism>
<dbReference type="OrthoDB" id="10261027at2759"/>
<dbReference type="InterPro" id="IPR001245">
    <property type="entry name" value="Ser-Thr/Tyr_kinase_cat_dom"/>
</dbReference>
<sequence>MEQLNYHNDEWLDWLEEAIKKEHIKYYKYDQFNNTKLIGSGGFGKVFRANWKNTGISLALKEFKYDIAAKEIINEIYLQRKVDFHENIIRFLGVTYEYDNYSLSKNKKYMIVMEYANGGSLKNYLKLNFNTLTWENKYQLAHQIAKALECLHDEEILHRDLNSNNIFVHQNKIKLGDFGLSKRIEEMSKSGSVTIGVTPYIDPNKFDKQKNYKFNKKSDIYSLGVILWEISSGKPPFKNTDNNDPHYDVCLAVKIMLGHREIDVENTPVEYTELYKACWDHEPDKRPTVQQVVTKLEEIMSQKIIKNDNFVANNQSSKEIQRTKNTSFSDSSIHLTIPDNYSNSFQKISNNIILQEKLETDKTRDFKILGNKQILRFRAPKLGNKIKKLLRKLKIKQTIK</sequence>
<name>A0A2Z6RS40_9GLOM</name>
<dbReference type="InterPro" id="IPR011009">
    <property type="entry name" value="Kinase-like_dom_sf"/>
</dbReference>
<evidence type="ECO:0000256" key="5">
    <source>
        <dbReference type="PROSITE-ProRule" id="PRU10141"/>
    </source>
</evidence>
<evidence type="ECO:0000313" key="7">
    <source>
        <dbReference type="EMBL" id="GBB99331.1"/>
    </source>
</evidence>
<keyword evidence="2 5" id="KW-0547">Nucleotide-binding</keyword>
<dbReference type="Proteomes" id="UP000615446">
    <property type="component" value="Unassembled WGS sequence"/>
</dbReference>
<evidence type="ECO:0000313" key="8">
    <source>
        <dbReference type="EMBL" id="GES89832.1"/>
    </source>
</evidence>
<gene>
    <name evidence="8" type="ORF">RCL2_001671000</name>
    <name evidence="7" type="ORF">RclHR1_03490013</name>
</gene>
<dbReference type="Pfam" id="PF07714">
    <property type="entry name" value="PK_Tyr_Ser-Thr"/>
    <property type="match status" value="1"/>
</dbReference>
<dbReference type="Proteomes" id="UP000247702">
    <property type="component" value="Unassembled WGS sequence"/>
</dbReference>
<dbReference type="PANTHER" id="PTHR44329:SF288">
    <property type="entry name" value="MITOGEN-ACTIVATED PROTEIN KINASE KINASE KINASE 20"/>
    <property type="match status" value="1"/>
</dbReference>
<dbReference type="InterPro" id="IPR017441">
    <property type="entry name" value="Protein_kinase_ATP_BS"/>
</dbReference>
<dbReference type="GO" id="GO:0004674">
    <property type="term" value="F:protein serine/threonine kinase activity"/>
    <property type="evidence" value="ECO:0007669"/>
    <property type="project" value="TreeGrafter"/>
</dbReference>
<evidence type="ECO:0000256" key="2">
    <source>
        <dbReference type="ARBA" id="ARBA00022741"/>
    </source>
</evidence>
<evidence type="ECO:0000256" key="3">
    <source>
        <dbReference type="ARBA" id="ARBA00022777"/>
    </source>
</evidence>
<feature type="binding site" evidence="5">
    <location>
        <position position="70"/>
    </location>
    <ligand>
        <name>ATP</name>
        <dbReference type="ChEBI" id="CHEBI:30616"/>
    </ligand>
</feature>
<dbReference type="PRINTS" id="PR00109">
    <property type="entry name" value="TYRKINASE"/>
</dbReference>
<evidence type="ECO:0000256" key="1">
    <source>
        <dbReference type="ARBA" id="ARBA00022679"/>
    </source>
</evidence>
<accession>A0A2Z6RS40</accession>
<keyword evidence="9" id="KW-1185">Reference proteome</keyword>
<protein>
    <submittedName>
        <fullName evidence="8">Kinase-like domain-containing protein</fullName>
    </submittedName>
</protein>
<dbReference type="GO" id="GO:0005524">
    <property type="term" value="F:ATP binding"/>
    <property type="evidence" value="ECO:0007669"/>
    <property type="project" value="UniProtKB-UniRule"/>
</dbReference>
<dbReference type="InterPro" id="IPR000719">
    <property type="entry name" value="Prot_kinase_dom"/>
</dbReference>
<keyword evidence="4 5" id="KW-0067">ATP-binding</keyword>
<dbReference type="PROSITE" id="PS00107">
    <property type="entry name" value="PROTEIN_KINASE_ATP"/>
    <property type="match status" value="1"/>
</dbReference>
<dbReference type="SUPFAM" id="SSF56112">
    <property type="entry name" value="Protein kinase-like (PK-like)"/>
    <property type="match status" value="1"/>
</dbReference>
<dbReference type="AlphaFoldDB" id="A0A2Z6RS40"/>
<proteinExistence type="predicted"/>
<dbReference type="Gene3D" id="1.10.510.10">
    <property type="entry name" value="Transferase(Phosphotransferase) domain 1"/>
    <property type="match status" value="1"/>
</dbReference>
<evidence type="ECO:0000256" key="4">
    <source>
        <dbReference type="ARBA" id="ARBA00022840"/>
    </source>
</evidence>
<dbReference type="EMBL" id="BLAL01000191">
    <property type="protein sequence ID" value="GES89832.1"/>
    <property type="molecule type" value="Genomic_DNA"/>
</dbReference>
<reference evidence="8" key="2">
    <citation type="submission" date="2019-10" db="EMBL/GenBank/DDBJ databases">
        <title>Conservation and host-specific expression of non-tandemly repeated heterogenous ribosome RNA gene in arbuscular mycorrhizal fungi.</title>
        <authorList>
            <person name="Maeda T."/>
            <person name="Kobayashi Y."/>
            <person name="Nakagawa T."/>
            <person name="Ezawa T."/>
            <person name="Yamaguchi K."/>
            <person name="Bino T."/>
            <person name="Nishimoto Y."/>
            <person name="Shigenobu S."/>
            <person name="Kawaguchi M."/>
        </authorList>
    </citation>
    <scope>NUCLEOTIDE SEQUENCE</scope>
    <source>
        <strain evidence="8">HR1</strain>
    </source>
</reference>
<reference evidence="7 9" key="1">
    <citation type="submission" date="2017-11" db="EMBL/GenBank/DDBJ databases">
        <title>The genome of Rhizophagus clarus HR1 reveals common genetic basis of auxotrophy among arbuscular mycorrhizal fungi.</title>
        <authorList>
            <person name="Kobayashi Y."/>
        </authorList>
    </citation>
    <scope>NUCLEOTIDE SEQUENCE [LARGE SCALE GENOMIC DNA]</scope>
    <source>
        <strain evidence="7 9">HR1</strain>
    </source>
</reference>
<feature type="domain" description="Protein kinase" evidence="6">
    <location>
        <begin position="32"/>
        <end position="300"/>
    </location>
</feature>
<comment type="caution">
    <text evidence="7">The sequence shown here is derived from an EMBL/GenBank/DDBJ whole genome shotgun (WGS) entry which is preliminary data.</text>
</comment>
<keyword evidence="3 8" id="KW-0418">Kinase</keyword>